<dbReference type="PIRSF" id="PIRSF006173">
    <property type="entry name" value="UCP006173"/>
    <property type="match status" value="1"/>
</dbReference>
<evidence type="ECO:0000313" key="2">
    <source>
        <dbReference type="EMBL" id="MCX2980659.1"/>
    </source>
</evidence>
<dbReference type="PANTHER" id="PTHR37421">
    <property type="entry name" value="UPF0260 PROTEIN YCGN"/>
    <property type="match status" value="1"/>
</dbReference>
<evidence type="ECO:0000313" key="3">
    <source>
        <dbReference type="Proteomes" id="UP001143362"/>
    </source>
</evidence>
<reference evidence="2" key="1">
    <citation type="submission" date="2019-02" db="EMBL/GenBank/DDBJ databases">
        <authorList>
            <person name="Li S.-H."/>
        </authorList>
    </citation>
    <scope>NUCLEOTIDE SEQUENCE</scope>
    <source>
        <strain evidence="2">IMCC14734</strain>
    </source>
</reference>
<dbReference type="HAMAP" id="MF_00676">
    <property type="entry name" value="UPF0260"/>
    <property type="match status" value="1"/>
</dbReference>
<dbReference type="NCBIfam" id="NF003501">
    <property type="entry name" value="PRK05170.1-5"/>
    <property type="match status" value="1"/>
</dbReference>
<organism evidence="2 3">
    <name type="scientific">Candidatus Litorirhabdus singularis</name>
    <dbReference type="NCBI Taxonomy" id="2518993"/>
    <lineage>
        <taxon>Bacteria</taxon>
        <taxon>Pseudomonadati</taxon>
        <taxon>Pseudomonadota</taxon>
        <taxon>Gammaproteobacteria</taxon>
        <taxon>Cellvibrionales</taxon>
        <taxon>Halieaceae</taxon>
        <taxon>Candidatus Litorirhabdus</taxon>
    </lineage>
</organism>
<name>A0ABT3TF77_9GAMM</name>
<dbReference type="RefSeq" id="WP_279244634.1">
    <property type="nucleotide sequence ID" value="NZ_SHNN01000001.1"/>
</dbReference>
<comment type="similarity">
    <text evidence="1">Belongs to the UPF0260 family.</text>
</comment>
<dbReference type="PANTHER" id="PTHR37421:SF1">
    <property type="entry name" value="UPF0260 PROTEIN YCGN"/>
    <property type="match status" value="1"/>
</dbReference>
<comment type="caution">
    <text evidence="2">The sequence shown here is derived from an EMBL/GenBank/DDBJ whole genome shotgun (WGS) entry which is preliminary data.</text>
</comment>
<dbReference type="EMBL" id="SHNN01000001">
    <property type="protein sequence ID" value="MCX2980659.1"/>
    <property type="molecule type" value="Genomic_DNA"/>
</dbReference>
<dbReference type="NCBIfam" id="NF003507">
    <property type="entry name" value="PRK05170.2-5"/>
    <property type="match status" value="1"/>
</dbReference>
<evidence type="ECO:0000256" key="1">
    <source>
        <dbReference type="HAMAP-Rule" id="MF_00676"/>
    </source>
</evidence>
<dbReference type="InterPro" id="IPR008228">
    <property type="entry name" value="UCP006173"/>
</dbReference>
<gene>
    <name evidence="2" type="ORF">EYC98_07185</name>
</gene>
<dbReference type="InterPro" id="IPR005358">
    <property type="entry name" value="Puta_zinc/iron-chelating_dom"/>
</dbReference>
<sequence>MHEKPFWETTPLDQMSRKQWESLCDGCARCCLTKIQNDFTEDIYYTNVACHLLDESSCRCTRYTERQQLVPDCVVLASDQLGKFTWLPDTCAYRLLDEGKPLPQWHPLISGDSDSVHAAGMSVRGRTIAEDSVNEDKIEDFIIHWIPKTRAHKNA</sequence>
<keyword evidence="3" id="KW-1185">Reference proteome</keyword>
<accession>A0ABT3TF77</accession>
<proteinExistence type="inferred from homology"/>
<dbReference type="Proteomes" id="UP001143362">
    <property type="component" value="Unassembled WGS sequence"/>
</dbReference>
<dbReference type="Pfam" id="PF03692">
    <property type="entry name" value="CxxCxxCC"/>
    <property type="match status" value="1"/>
</dbReference>
<protein>
    <recommendedName>
        <fullName evidence="1">UPF0260 protein EYC98_07185</fullName>
    </recommendedName>
</protein>